<organism evidence="2 3">
    <name type="scientific">Steinernema glaseri</name>
    <dbReference type="NCBI Taxonomy" id="37863"/>
    <lineage>
        <taxon>Eukaryota</taxon>
        <taxon>Metazoa</taxon>
        <taxon>Ecdysozoa</taxon>
        <taxon>Nematoda</taxon>
        <taxon>Chromadorea</taxon>
        <taxon>Rhabditida</taxon>
        <taxon>Tylenchina</taxon>
        <taxon>Panagrolaimomorpha</taxon>
        <taxon>Strongyloidoidea</taxon>
        <taxon>Steinernematidae</taxon>
        <taxon>Steinernema</taxon>
    </lineage>
</organism>
<feature type="transmembrane region" description="Helical" evidence="1">
    <location>
        <begin position="20"/>
        <end position="40"/>
    </location>
</feature>
<accession>A0A1I7ZVB5</accession>
<dbReference type="WBParaSite" id="L893_g30141.t1">
    <property type="protein sequence ID" value="L893_g30141.t1"/>
    <property type="gene ID" value="L893_g30141"/>
</dbReference>
<keyword evidence="2" id="KW-1185">Reference proteome</keyword>
<protein>
    <submittedName>
        <fullName evidence="3">UNC93-like protein 2</fullName>
    </submittedName>
</protein>
<dbReference type="PANTHER" id="PTHR45757">
    <property type="entry name" value="PROTEIN CBG23364-RELATED"/>
    <property type="match status" value="1"/>
</dbReference>
<reference evidence="3" key="1">
    <citation type="submission" date="2016-11" db="UniProtKB">
        <authorList>
            <consortium name="WormBaseParasite"/>
        </authorList>
    </citation>
    <scope>IDENTIFICATION</scope>
</reference>
<dbReference type="GO" id="GO:0016020">
    <property type="term" value="C:membrane"/>
    <property type="evidence" value="ECO:0007669"/>
    <property type="project" value="TreeGrafter"/>
</dbReference>
<dbReference type="InterPro" id="IPR036259">
    <property type="entry name" value="MFS_trans_sf"/>
</dbReference>
<dbReference type="AlphaFoldDB" id="A0A1I7ZVB5"/>
<keyword evidence="1" id="KW-1133">Transmembrane helix</keyword>
<sequence>MLSGAFYFYLGFVPGEDPMQAVFVISCITCCLGFNCGGFYKCGTLVARQYSHFVISNIQFIKCLSLLIGPLLVAIFVPQSDNQVQWRTVFIMHAVALVVANVAFFFFATDQPAHFTTFSSPQSKVAPSTTTAVETEKKQVSSPV</sequence>
<evidence type="ECO:0000256" key="1">
    <source>
        <dbReference type="SAM" id="Phobius"/>
    </source>
</evidence>
<name>A0A1I7ZVB5_9BILA</name>
<keyword evidence="1" id="KW-0472">Membrane</keyword>
<dbReference type="SUPFAM" id="SSF103473">
    <property type="entry name" value="MFS general substrate transporter"/>
    <property type="match status" value="1"/>
</dbReference>
<evidence type="ECO:0000313" key="3">
    <source>
        <dbReference type="WBParaSite" id="L893_g30141.t1"/>
    </source>
</evidence>
<dbReference type="Gene3D" id="1.20.1250.20">
    <property type="entry name" value="MFS general substrate transporter like domains"/>
    <property type="match status" value="1"/>
</dbReference>
<keyword evidence="1" id="KW-0812">Transmembrane</keyword>
<dbReference type="Proteomes" id="UP000095287">
    <property type="component" value="Unplaced"/>
</dbReference>
<evidence type="ECO:0000313" key="2">
    <source>
        <dbReference type="Proteomes" id="UP000095287"/>
    </source>
</evidence>
<feature type="transmembrane region" description="Helical" evidence="1">
    <location>
        <begin position="60"/>
        <end position="77"/>
    </location>
</feature>
<proteinExistence type="predicted"/>
<feature type="transmembrane region" description="Helical" evidence="1">
    <location>
        <begin position="89"/>
        <end position="108"/>
    </location>
</feature>